<feature type="domain" description="C2H2-type" evidence="12">
    <location>
        <begin position="1511"/>
        <end position="1533"/>
    </location>
</feature>
<dbReference type="PROSITE" id="PS00028">
    <property type="entry name" value="ZINC_FINGER_C2H2_1"/>
    <property type="match status" value="6"/>
</dbReference>
<evidence type="ECO:0000256" key="9">
    <source>
        <dbReference type="ARBA" id="ARBA00023242"/>
    </source>
</evidence>
<feature type="region of interest" description="Disordered" evidence="11">
    <location>
        <begin position="1070"/>
        <end position="1101"/>
    </location>
</feature>
<feature type="compositionally biased region" description="Low complexity" evidence="11">
    <location>
        <begin position="437"/>
        <end position="447"/>
    </location>
</feature>
<evidence type="ECO:0000256" key="1">
    <source>
        <dbReference type="ARBA" id="ARBA00004123"/>
    </source>
</evidence>
<keyword evidence="5" id="KW-0862">Zinc</keyword>
<comment type="subcellular location">
    <subcellularLocation>
        <location evidence="1">Nucleus</location>
    </subcellularLocation>
</comment>
<dbReference type="SUPFAM" id="SSF46689">
    <property type="entry name" value="Homeodomain-like"/>
    <property type="match status" value="1"/>
</dbReference>
<feature type="region of interest" description="Disordered" evidence="11">
    <location>
        <begin position="204"/>
        <end position="290"/>
    </location>
</feature>
<dbReference type="InterPro" id="IPR013087">
    <property type="entry name" value="Znf_C2H2_type"/>
</dbReference>
<evidence type="ECO:0000256" key="10">
    <source>
        <dbReference type="PROSITE-ProRule" id="PRU00042"/>
    </source>
</evidence>
<accession>A0A8J9ZSH8</accession>
<dbReference type="GO" id="GO:0005667">
    <property type="term" value="C:transcription regulator complex"/>
    <property type="evidence" value="ECO:0007669"/>
    <property type="project" value="TreeGrafter"/>
</dbReference>
<dbReference type="Gene3D" id="3.30.160.60">
    <property type="entry name" value="Classic Zinc Finger"/>
    <property type="match status" value="5"/>
</dbReference>
<dbReference type="FunFam" id="3.30.160.60:FF:000744">
    <property type="entry name" value="zinc finger E-box-binding homeobox 1"/>
    <property type="match status" value="1"/>
</dbReference>
<evidence type="ECO:0000256" key="11">
    <source>
        <dbReference type="SAM" id="MobiDB-lite"/>
    </source>
</evidence>
<feature type="region of interest" description="Disordered" evidence="11">
    <location>
        <begin position="749"/>
        <end position="769"/>
    </location>
</feature>
<dbReference type="PANTHER" id="PTHR16089:SF40">
    <property type="entry name" value="SUPPRESSOR OF ACTIVATED EGL-4 PROTEIN 1"/>
    <property type="match status" value="1"/>
</dbReference>
<feature type="domain" description="SANT" evidence="14">
    <location>
        <begin position="1312"/>
        <end position="1363"/>
    </location>
</feature>
<feature type="region of interest" description="Disordered" evidence="11">
    <location>
        <begin position="1443"/>
        <end position="1507"/>
    </location>
</feature>
<dbReference type="Pfam" id="PF00249">
    <property type="entry name" value="Myb_DNA-binding"/>
    <property type="match status" value="1"/>
</dbReference>
<feature type="compositionally biased region" description="Polar residues" evidence="11">
    <location>
        <begin position="471"/>
        <end position="480"/>
    </location>
</feature>
<gene>
    <name evidence="15" type="primary">TRERF1</name>
    <name evidence="15" type="ORF">BLAG_LOCUS17213</name>
</gene>
<feature type="domain" description="C2H2-type" evidence="12">
    <location>
        <begin position="325"/>
        <end position="355"/>
    </location>
</feature>
<evidence type="ECO:0000256" key="7">
    <source>
        <dbReference type="ARBA" id="ARBA00023125"/>
    </source>
</evidence>
<dbReference type="SMART" id="SM01189">
    <property type="entry name" value="ELM2"/>
    <property type="match status" value="1"/>
</dbReference>
<dbReference type="FunFam" id="3.30.160.60:FF:000656">
    <property type="entry name" value="Zinc finger protein 541"/>
    <property type="match status" value="1"/>
</dbReference>
<evidence type="ECO:0000313" key="16">
    <source>
        <dbReference type="Proteomes" id="UP000838412"/>
    </source>
</evidence>
<feature type="region of interest" description="Disordered" evidence="11">
    <location>
        <begin position="988"/>
        <end position="1013"/>
    </location>
</feature>
<evidence type="ECO:0000256" key="2">
    <source>
        <dbReference type="ARBA" id="ARBA00022723"/>
    </source>
</evidence>
<dbReference type="Pfam" id="PF00096">
    <property type="entry name" value="zf-C2H2"/>
    <property type="match status" value="2"/>
</dbReference>
<dbReference type="Pfam" id="PF13912">
    <property type="entry name" value="zf-C2H2_6"/>
    <property type="match status" value="3"/>
</dbReference>
<dbReference type="InterPro" id="IPR000949">
    <property type="entry name" value="ELM2_dom"/>
</dbReference>
<name>A0A8J9ZSH8_BRALA</name>
<dbReference type="GO" id="GO:0006357">
    <property type="term" value="P:regulation of transcription by RNA polymerase II"/>
    <property type="evidence" value="ECO:0007669"/>
    <property type="project" value="TreeGrafter"/>
</dbReference>
<reference evidence="15" key="1">
    <citation type="submission" date="2022-01" db="EMBL/GenBank/DDBJ databases">
        <authorList>
            <person name="Braso-Vives M."/>
        </authorList>
    </citation>
    <scope>NUCLEOTIDE SEQUENCE</scope>
</reference>
<dbReference type="GO" id="GO:0000118">
    <property type="term" value="C:histone deacetylase complex"/>
    <property type="evidence" value="ECO:0007669"/>
    <property type="project" value="TreeGrafter"/>
</dbReference>
<feature type="region of interest" description="Disordered" evidence="11">
    <location>
        <begin position="1"/>
        <end position="100"/>
    </location>
</feature>
<feature type="domain" description="ELM2" evidence="13">
    <location>
        <begin position="1204"/>
        <end position="1297"/>
    </location>
</feature>
<dbReference type="GO" id="GO:0003714">
    <property type="term" value="F:transcription corepressor activity"/>
    <property type="evidence" value="ECO:0007669"/>
    <property type="project" value="TreeGrafter"/>
</dbReference>
<dbReference type="InterPro" id="IPR051066">
    <property type="entry name" value="Trans_reg/Corepressor"/>
</dbReference>
<dbReference type="SMART" id="SM00717">
    <property type="entry name" value="SANT"/>
    <property type="match status" value="1"/>
</dbReference>
<dbReference type="SUPFAM" id="SSF57667">
    <property type="entry name" value="beta-beta-alpha zinc fingers"/>
    <property type="match status" value="4"/>
</dbReference>
<evidence type="ECO:0000259" key="12">
    <source>
        <dbReference type="PROSITE" id="PS50157"/>
    </source>
</evidence>
<dbReference type="Proteomes" id="UP000838412">
    <property type="component" value="Chromosome 4"/>
</dbReference>
<keyword evidence="4 10" id="KW-0863">Zinc-finger</keyword>
<dbReference type="InterPro" id="IPR017884">
    <property type="entry name" value="SANT_dom"/>
</dbReference>
<keyword evidence="7" id="KW-0238">DNA-binding</keyword>
<dbReference type="InterPro" id="IPR036236">
    <property type="entry name" value="Znf_C2H2_sf"/>
</dbReference>
<evidence type="ECO:0000256" key="5">
    <source>
        <dbReference type="ARBA" id="ARBA00022833"/>
    </source>
</evidence>
<evidence type="ECO:0000256" key="8">
    <source>
        <dbReference type="ARBA" id="ARBA00023163"/>
    </source>
</evidence>
<feature type="compositionally biased region" description="Low complexity" evidence="11">
    <location>
        <begin position="227"/>
        <end position="249"/>
    </location>
</feature>
<feature type="region of interest" description="Disordered" evidence="11">
    <location>
        <begin position="1527"/>
        <end position="1582"/>
    </location>
</feature>
<dbReference type="EMBL" id="OV696689">
    <property type="protein sequence ID" value="CAH1261935.1"/>
    <property type="molecule type" value="Genomic_DNA"/>
</dbReference>
<sequence length="1582" mass="172011">MDGNIVLPNPPPRPVSQDGKPQYFAWPNRQGGQEATYSVPSQTMAGFPPSAESEGIPTSEHNTMWHLGPDVKEERNDKDLNEYSEDQRSDIQGSPAGMRYPPPSSDQMLSAINCSTDDLHDTEGSLIEDAASISNGNRLEDGILGDGISMGTAQNYSLFEDHGGVVDPEAPPYISEAQLSPHNMEEHSPFVSMATMGGADMVIKKEPPERPRSATPQARKGPRPIARGRSSSLDSQLSTGSTASSGSDSKSTKKRAGRPARGSPSRHPVDCPQCGKTFSSSSSLAKHRSTHSEERKYVCQICGKAFKRQDHLNGHINTHRERKPFPCMVPGCDKSYCDTRSLRRHFELHHSELGPFYLPSPPSPQQAMTAMSRGVPPAASSMPPPPTSRDPQPSYTQAGEVAAPTTEISAPRPPEEAEVTSSQAQQRSHGEAMQSLAQFARRAQQHQPQPPAYQERPPQPGAPYSGWALQEQPTGGTQPRYTVNLDSFFASQLVAAANGGAVGSTQMVLPQQVFSQPPPAYMPPTSQATSHSQMAQAQIPQAANLANRAQGVSQTQMVQAANQVHMIQAANQAQMAPAANQAHAVQSGMQVQMSQATDQTQMQMAQAANQRQMAQAVSQAQMAQATTQMQMAQAANQVQMIKVENQAHATTQAQLGHVSNQMQVSQSQPHEAAANRVQVVQPTSQLQYNQAANNAQVAQRLAQAQAQAVDVKREVPAPPTGFGTTQGGPWQQSFPYELQALLTSNHSQWSRQAPVPGGKSVPAQTTTAVPQKPVECQTCGRQFRSLPALNGHMRLHGGYEKNKKKDPSSESLAALTQTVAAIGKEERATPEQLGESAHPVLQSLVMGTATAASMATGHPSTSNPALLHHGAGLGNESGTVLSDFLYPSKEGAPSVKTEIRLPETTTHLPGSYSALKRQHQVVSHRGQSSQSDSEGPPELERMDFPNYEATLLSQRQQPQLSPVTSSTDSTKEIANVVASLLAQDFSNQGSYPTQSTTVGSSAPQQQSHGSSSVSFSLPFTSAGFTIPTNYPSEASTIIYSTQPVRSQASSTGEVWRTPVISVSPVLPKKIKSETDTMGPQAPESTAPPVPRKRKPPALNIPDSVNAHVAVGPIVYQSHMRSPRALNGDFIFTQAQGAEPPPYTPPPMLSPIRVGSGLYFSTFCKNENEKLLTPAPRQPSTPFLSPSPNLLFSRQWSWQEAGVRPKVNVGPNFQADSRQIPECNRNKADALKEEEKAELVFHPECVEKLTDKEVRAYLEAACSKIAPLGGRNKEYAFHLLYRCNGDIMTAVPKLMTKPALLPKDSFMQTYHYSGSTRWNKKDKTNFEEAIKQYGKSFSDFKEFLPNKTVDQCVEFYYRWKHTTGKKDKVILGRTRLQARRAEEAQWGRSISFDSEVETPRILPQFVSPDSSFVKPSSPTPEPSHVFCCTIEGCNATFPTRQGLNGHTRVHGGTGNNNQTAKRNSKPDNGKKKRKRRRSNSLSPPPSNASATSHESGESSMTGATTVEGEGDFPCRICGKVFHKVKSRSAHMKTHRKVDREEEKPTDKILHVPEASKVSVLPDRGIPMSNHMHTSEEDLQDAFE</sequence>
<feature type="region of interest" description="Disordered" evidence="11">
    <location>
        <begin position="357"/>
        <end position="480"/>
    </location>
</feature>
<evidence type="ECO:0000259" key="14">
    <source>
        <dbReference type="PROSITE" id="PS51293"/>
    </source>
</evidence>
<evidence type="ECO:0000259" key="13">
    <source>
        <dbReference type="PROSITE" id="PS51156"/>
    </source>
</evidence>
<dbReference type="GO" id="GO:0003677">
    <property type="term" value="F:DNA binding"/>
    <property type="evidence" value="ECO:0007669"/>
    <property type="project" value="UniProtKB-KW"/>
</dbReference>
<dbReference type="InterPro" id="IPR009057">
    <property type="entry name" value="Homeodomain-like_sf"/>
</dbReference>
<dbReference type="Gene3D" id="1.10.10.60">
    <property type="entry name" value="Homeodomain-like"/>
    <property type="match status" value="1"/>
</dbReference>
<feature type="compositionally biased region" description="Basic and acidic residues" evidence="11">
    <location>
        <begin position="1536"/>
        <end position="1549"/>
    </location>
</feature>
<feature type="compositionally biased region" description="Polar residues" evidence="11">
    <location>
        <begin position="988"/>
        <end position="1003"/>
    </location>
</feature>
<keyword evidence="8" id="KW-0804">Transcription</keyword>
<dbReference type="PROSITE" id="PS51156">
    <property type="entry name" value="ELM2"/>
    <property type="match status" value="1"/>
</dbReference>
<feature type="region of interest" description="Disordered" evidence="11">
    <location>
        <begin position="892"/>
        <end position="941"/>
    </location>
</feature>
<organism evidence="15 16">
    <name type="scientific">Branchiostoma lanceolatum</name>
    <name type="common">Common lancelet</name>
    <name type="synonym">Amphioxus lanceolatum</name>
    <dbReference type="NCBI Taxonomy" id="7740"/>
    <lineage>
        <taxon>Eukaryota</taxon>
        <taxon>Metazoa</taxon>
        <taxon>Chordata</taxon>
        <taxon>Cephalochordata</taxon>
        <taxon>Leptocardii</taxon>
        <taxon>Amphioxiformes</taxon>
        <taxon>Branchiostomatidae</taxon>
        <taxon>Branchiostoma</taxon>
    </lineage>
</organism>
<dbReference type="PANTHER" id="PTHR16089">
    <property type="entry name" value="REST COREPRESSOR COREST PROTEIN-RELATED"/>
    <property type="match status" value="1"/>
</dbReference>
<feature type="compositionally biased region" description="Basic and acidic residues" evidence="11">
    <location>
        <begin position="69"/>
        <end position="89"/>
    </location>
</feature>
<evidence type="ECO:0000256" key="4">
    <source>
        <dbReference type="ARBA" id="ARBA00022771"/>
    </source>
</evidence>
<feature type="compositionally biased region" description="Polar residues" evidence="11">
    <location>
        <begin position="1487"/>
        <end position="1503"/>
    </location>
</feature>
<dbReference type="PROSITE" id="PS51293">
    <property type="entry name" value="SANT"/>
    <property type="match status" value="1"/>
</dbReference>
<feature type="domain" description="C2H2-type" evidence="12">
    <location>
        <begin position="1425"/>
        <end position="1454"/>
    </location>
</feature>
<feature type="domain" description="C2H2-type" evidence="12">
    <location>
        <begin position="269"/>
        <end position="296"/>
    </location>
</feature>
<dbReference type="Pfam" id="PF01448">
    <property type="entry name" value="ELM2"/>
    <property type="match status" value="1"/>
</dbReference>
<dbReference type="InterPro" id="IPR001005">
    <property type="entry name" value="SANT/Myb"/>
</dbReference>
<dbReference type="GO" id="GO:0008270">
    <property type="term" value="F:zinc ion binding"/>
    <property type="evidence" value="ECO:0007669"/>
    <property type="project" value="UniProtKB-KW"/>
</dbReference>
<evidence type="ECO:0000313" key="15">
    <source>
        <dbReference type="EMBL" id="CAH1261935.1"/>
    </source>
</evidence>
<dbReference type="FunFam" id="1.10.10.60:FF:000012">
    <property type="entry name" value="Metastasis-associated 1 family, member 3"/>
    <property type="match status" value="1"/>
</dbReference>
<feature type="compositionally biased region" description="Polar residues" evidence="11">
    <location>
        <begin position="30"/>
        <end position="44"/>
    </location>
</feature>
<dbReference type="PROSITE" id="PS50157">
    <property type="entry name" value="ZINC_FINGER_C2H2_2"/>
    <property type="match status" value="6"/>
</dbReference>
<keyword evidence="6" id="KW-0805">Transcription regulation</keyword>
<feature type="domain" description="C2H2-type" evidence="12">
    <location>
        <begin position="774"/>
        <end position="801"/>
    </location>
</feature>
<keyword evidence="3" id="KW-0677">Repeat</keyword>
<feature type="domain" description="C2H2-type" evidence="12">
    <location>
        <begin position="297"/>
        <end position="324"/>
    </location>
</feature>
<keyword evidence="9" id="KW-0539">Nucleus</keyword>
<feature type="compositionally biased region" description="Low complexity" evidence="11">
    <location>
        <begin position="1004"/>
        <end position="1013"/>
    </location>
</feature>
<proteinExistence type="predicted"/>
<keyword evidence="2" id="KW-0479">Metal-binding</keyword>
<keyword evidence="16" id="KW-1185">Reference proteome</keyword>
<evidence type="ECO:0000256" key="6">
    <source>
        <dbReference type="ARBA" id="ARBA00023015"/>
    </source>
</evidence>
<dbReference type="OrthoDB" id="6738196at2759"/>
<evidence type="ECO:0000256" key="3">
    <source>
        <dbReference type="ARBA" id="ARBA00022737"/>
    </source>
</evidence>
<dbReference type="SMART" id="SM00355">
    <property type="entry name" value="ZnF_C2H2"/>
    <property type="match status" value="6"/>
</dbReference>
<protein>
    <submittedName>
        <fullName evidence="15">TRERF1 protein</fullName>
    </submittedName>
</protein>